<evidence type="ECO:0000256" key="1">
    <source>
        <dbReference type="ARBA" id="ARBA00004141"/>
    </source>
</evidence>
<feature type="transmembrane region" description="Helical" evidence="11">
    <location>
        <begin position="274"/>
        <end position="293"/>
    </location>
</feature>
<keyword evidence="10 11" id="KW-0407">Ion channel</keyword>
<evidence type="ECO:0000256" key="4">
    <source>
        <dbReference type="ARBA" id="ARBA00022475"/>
    </source>
</evidence>
<evidence type="ECO:0000256" key="5">
    <source>
        <dbReference type="ARBA" id="ARBA00022692"/>
    </source>
</evidence>
<dbReference type="PROSITE" id="PS00236">
    <property type="entry name" value="NEUROTR_ION_CHANNEL"/>
    <property type="match status" value="1"/>
</dbReference>
<comment type="subcellular location">
    <subcellularLocation>
        <location evidence="2">Cell membrane</location>
    </subcellularLocation>
    <subcellularLocation>
        <location evidence="1">Membrane</location>
        <topology evidence="1">Multi-pass membrane protein</topology>
    </subcellularLocation>
</comment>
<dbReference type="GO" id="GO:0034220">
    <property type="term" value="P:monoatomic ion transmembrane transport"/>
    <property type="evidence" value="ECO:0007669"/>
    <property type="project" value="UniProtKB-KW"/>
</dbReference>
<keyword evidence="6 11" id="KW-0732">Signal</keyword>
<evidence type="ECO:0000256" key="3">
    <source>
        <dbReference type="ARBA" id="ARBA00022448"/>
    </source>
</evidence>
<keyword evidence="4" id="KW-1003">Cell membrane</keyword>
<dbReference type="InterPro" id="IPR036719">
    <property type="entry name" value="Neuro-gated_channel_TM_sf"/>
</dbReference>
<dbReference type="SUPFAM" id="SSF63712">
    <property type="entry name" value="Nicotinic receptor ligand binding domain-like"/>
    <property type="match status" value="1"/>
</dbReference>
<keyword evidence="15" id="KW-1185">Reference proteome</keyword>
<feature type="chain" id="PRO_5044534508" evidence="11">
    <location>
        <begin position="21"/>
        <end position="443"/>
    </location>
</feature>
<evidence type="ECO:0000256" key="2">
    <source>
        <dbReference type="ARBA" id="ARBA00004236"/>
    </source>
</evidence>
<evidence type="ECO:0000259" key="13">
    <source>
        <dbReference type="Pfam" id="PF02932"/>
    </source>
</evidence>
<evidence type="ECO:0000313" key="14">
    <source>
        <dbReference type="EMBL" id="KAL3307432.1"/>
    </source>
</evidence>
<dbReference type="InterPro" id="IPR006029">
    <property type="entry name" value="Neurotrans-gated_channel_TM"/>
</dbReference>
<keyword evidence="8 11" id="KW-0406">Ion transport</keyword>
<dbReference type="InterPro" id="IPR036734">
    <property type="entry name" value="Neur_chan_lig-bd_sf"/>
</dbReference>
<gene>
    <name evidence="14" type="ORF">Ciccas_014052</name>
</gene>
<dbReference type="PANTHER" id="PTHR18945">
    <property type="entry name" value="NEUROTRANSMITTER GATED ION CHANNEL"/>
    <property type="match status" value="1"/>
</dbReference>
<dbReference type="FunFam" id="2.70.170.10:FF:000045">
    <property type="entry name" value="Predicted protein"/>
    <property type="match status" value="1"/>
</dbReference>
<dbReference type="Gene3D" id="1.20.58.390">
    <property type="entry name" value="Neurotransmitter-gated ion-channel transmembrane domain"/>
    <property type="match status" value="1"/>
</dbReference>
<evidence type="ECO:0000256" key="11">
    <source>
        <dbReference type="RuleBase" id="RU000687"/>
    </source>
</evidence>
<dbReference type="InterPro" id="IPR006202">
    <property type="entry name" value="Neur_chan_lig-bd"/>
</dbReference>
<dbReference type="InterPro" id="IPR006201">
    <property type="entry name" value="Neur_channel"/>
</dbReference>
<accession>A0ABD2PKR3</accession>
<keyword evidence="5 11" id="KW-0812">Transmembrane</keyword>
<dbReference type="GO" id="GO:0005886">
    <property type="term" value="C:plasma membrane"/>
    <property type="evidence" value="ECO:0007669"/>
    <property type="project" value="UniProtKB-SubCell"/>
</dbReference>
<evidence type="ECO:0000256" key="9">
    <source>
        <dbReference type="ARBA" id="ARBA00023136"/>
    </source>
</evidence>
<dbReference type="Pfam" id="PF02931">
    <property type="entry name" value="Neur_chan_LBD"/>
    <property type="match status" value="1"/>
</dbReference>
<reference evidence="14 15" key="1">
    <citation type="submission" date="2024-11" db="EMBL/GenBank/DDBJ databases">
        <title>Adaptive evolution of stress response genes in parasites aligns with host niche diversity.</title>
        <authorList>
            <person name="Hahn C."/>
            <person name="Resl P."/>
        </authorList>
    </citation>
    <scope>NUCLEOTIDE SEQUENCE [LARGE SCALE GENOMIC DNA]</scope>
    <source>
        <strain evidence="14">EGGRZ-B1_66</strain>
        <tissue evidence="14">Body</tissue>
    </source>
</reference>
<name>A0ABD2PKR3_9PLAT</name>
<comment type="caution">
    <text evidence="14">The sequence shown here is derived from an EMBL/GenBank/DDBJ whole genome shotgun (WGS) entry which is preliminary data.</text>
</comment>
<dbReference type="EMBL" id="JBJKFK010007372">
    <property type="protein sequence ID" value="KAL3307432.1"/>
    <property type="molecule type" value="Genomic_DNA"/>
</dbReference>
<evidence type="ECO:0000256" key="10">
    <source>
        <dbReference type="ARBA" id="ARBA00023303"/>
    </source>
</evidence>
<sequence>MFQRTWFWIAVALLVQRLQASDSVLREQIINELISSKHYKATDRPEADKPTLVRVNILIMALFSIDVRTMDYKMDMYLRQRWVESRLAWNTMAKFSGYNSSIVTPKLKESLWLPDLFFRNGKEGYLHKMTQPNYLLRLKPDGDILYSQKITMKFSCQMYLQTFPMDTQKCTINIGSYAYTSSELKFYWQEEKAIEVRDLQIAEFLSPRYYNNTDCTKDSRTTTGEYSCLRVDFELKRQIGYYLATTYIPNSLVITVSWLSFWVDVDAAPARVPLGLLSLLAILTQAASVSSVLPRVSYIKAIDVWLIFSIVFVIGVLVEYAIALTVIRSRKTQHWHHDVRKIVHNELTKWCTACPEDQALEAVKNAVSWNMHPEVGLEGLLADQVKDLVQKNSTNRTKPTHCEVDVYSRFLFPACFILYNCFYWFYYLVLVEILDQEARPNTS</sequence>
<feature type="signal peptide" evidence="11">
    <location>
        <begin position="1"/>
        <end position="20"/>
    </location>
</feature>
<dbReference type="AlphaFoldDB" id="A0ABD2PKR3"/>
<feature type="domain" description="Neurotransmitter-gated ion-channel transmembrane" evidence="13">
    <location>
        <begin position="246"/>
        <end position="370"/>
    </location>
</feature>
<keyword evidence="9 11" id="KW-0472">Membrane</keyword>
<evidence type="ECO:0000259" key="12">
    <source>
        <dbReference type="Pfam" id="PF02931"/>
    </source>
</evidence>
<dbReference type="InterPro" id="IPR006028">
    <property type="entry name" value="GABAA/Glycine_rcpt"/>
</dbReference>
<dbReference type="NCBIfam" id="TIGR00860">
    <property type="entry name" value="LIC"/>
    <property type="match status" value="1"/>
</dbReference>
<evidence type="ECO:0000313" key="15">
    <source>
        <dbReference type="Proteomes" id="UP001626550"/>
    </source>
</evidence>
<feature type="transmembrane region" description="Helical" evidence="11">
    <location>
        <begin position="305"/>
        <end position="327"/>
    </location>
</feature>
<dbReference type="InterPro" id="IPR018000">
    <property type="entry name" value="Neurotransmitter_ion_chnl_CS"/>
</dbReference>
<keyword evidence="7 11" id="KW-1133">Transmembrane helix</keyword>
<proteinExistence type="inferred from homology"/>
<evidence type="ECO:0000256" key="7">
    <source>
        <dbReference type="ARBA" id="ARBA00022989"/>
    </source>
</evidence>
<keyword evidence="3 11" id="KW-0813">Transport</keyword>
<feature type="domain" description="Neurotransmitter-gated ion-channel ligand-binding" evidence="12">
    <location>
        <begin position="27"/>
        <end position="238"/>
    </location>
</feature>
<dbReference type="Pfam" id="PF02932">
    <property type="entry name" value="Neur_chan_memb"/>
    <property type="match status" value="1"/>
</dbReference>
<dbReference type="InterPro" id="IPR038050">
    <property type="entry name" value="Neuro_actylchol_rec"/>
</dbReference>
<feature type="transmembrane region" description="Helical" evidence="11">
    <location>
        <begin position="239"/>
        <end position="262"/>
    </location>
</feature>
<feature type="transmembrane region" description="Helical" evidence="11">
    <location>
        <begin position="406"/>
        <end position="426"/>
    </location>
</feature>
<dbReference type="SUPFAM" id="SSF90112">
    <property type="entry name" value="Neurotransmitter-gated ion-channel transmembrane pore"/>
    <property type="match status" value="1"/>
</dbReference>
<dbReference type="CDD" id="cd18987">
    <property type="entry name" value="LGIC_ECD_anion"/>
    <property type="match status" value="1"/>
</dbReference>
<evidence type="ECO:0000256" key="8">
    <source>
        <dbReference type="ARBA" id="ARBA00023065"/>
    </source>
</evidence>
<dbReference type="PRINTS" id="PR00252">
    <property type="entry name" value="NRIONCHANNEL"/>
</dbReference>
<comment type="similarity">
    <text evidence="11">Belongs to the ligand-gated ion channel (TC 1.A.9) family.</text>
</comment>
<dbReference type="PRINTS" id="PR00253">
    <property type="entry name" value="GABAARECEPTR"/>
</dbReference>
<dbReference type="CDD" id="cd19049">
    <property type="entry name" value="LGIC_TM_anion"/>
    <property type="match status" value="1"/>
</dbReference>
<evidence type="ECO:0000256" key="6">
    <source>
        <dbReference type="ARBA" id="ARBA00022729"/>
    </source>
</evidence>
<dbReference type="Proteomes" id="UP001626550">
    <property type="component" value="Unassembled WGS sequence"/>
</dbReference>
<dbReference type="Gene3D" id="2.70.170.10">
    <property type="entry name" value="Neurotransmitter-gated ion-channel ligand-binding domain"/>
    <property type="match status" value="1"/>
</dbReference>
<protein>
    <submittedName>
        <fullName evidence="14">Uncharacterized protein</fullName>
    </submittedName>
</protein>
<organism evidence="14 15">
    <name type="scientific">Cichlidogyrus casuarinus</name>
    <dbReference type="NCBI Taxonomy" id="1844966"/>
    <lineage>
        <taxon>Eukaryota</taxon>
        <taxon>Metazoa</taxon>
        <taxon>Spiralia</taxon>
        <taxon>Lophotrochozoa</taxon>
        <taxon>Platyhelminthes</taxon>
        <taxon>Monogenea</taxon>
        <taxon>Monopisthocotylea</taxon>
        <taxon>Dactylogyridea</taxon>
        <taxon>Ancyrocephalidae</taxon>
        <taxon>Cichlidogyrus</taxon>
    </lineage>
</organism>